<dbReference type="InterPro" id="IPR052021">
    <property type="entry name" value="Type-I_RS_S_subunit"/>
</dbReference>
<name>A0A1I2JW98_9CLOT</name>
<dbReference type="SUPFAM" id="SSF116734">
    <property type="entry name" value="DNA methylase specificity domain"/>
    <property type="match status" value="2"/>
</dbReference>
<feature type="domain" description="Type I restriction modification DNA specificity" evidence="4">
    <location>
        <begin position="217"/>
        <end position="386"/>
    </location>
</feature>
<dbReference type="GO" id="GO:0009307">
    <property type="term" value="P:DNA restriction-modification system"/>
    <property type="evidence" value="ECO:0007669"/>
    <property type="project" value="UniProtKB-KW"/>
</dbReference>
<dbReference type="Gene3D" id="1.10.287.1120">
    <property type="entry name" value="Bipartite methylase S protein"/>
    <property type="match status" value="1"/>
</dbReference>
<protein>
    <submittedName>
        <fullName evidence="5">Type I restriction modification DNA specificity domain-containing protein</fullName>
    </submittedName>
</protein>
<dbReference type="eggNOG" id="COG0732">
    <property type="taxonomic scope" value="Bacteria"/>
</dbReference>
<keyword evidence="2" id="KW-0680">Restriction system</keyword>
<evidence type="ECO:0000256" key="2">
    <source>
        <dbReference type="ARBA" id="ARBA00022747"/>
    </source>
</evidence>
<reference evidence="5 6" key="1">
    <citation type="submission" date="2016-10" db="EMBL/GenBank/DDBJ databases">
        <authorList>
            <person name="de Groot N.N."/>
        </authorList>
    </citation>
    <scope>NUCLEOTIDE SEQUENCE [LARGE SCALE GENOMIC DNA]</scope>
    <source>
        <strain evidence="5 6">NLAE-zl-G419</strain>
    </source>
</reference>
<dbReference type="PANTHER" id="PTHR30408">
    <property type="entry name" value="TYPE-1 RESTRICTION ENZYME ECOKI SPECIFICITY PROTEIN"/>
    <property type="match status" value="1"/>
</dbReference>
<gene>
    <name evidence="5" type="ORF">SAMN04487885_103129</name>
</gene>
<evidence type="ECO:0000313" key="6">
    <source>
        <dbReference type="Proteomes" id="UP000182135"/>
    </source>
</evidence>
<organism evidence="5 6">
    <name type="scientific">Clostridium cadaveris</name>
    <dbReference type="NCBI Taxonomy" id="1529"/>
    <lineage>
        <taxon>Bacteria</taxon>
        <taxon>Bacillati</taxon>
        <taxon>Bacillota</taxon>
        <taxon>Clostridia</taxon>
        <taxon>Eubacteriales</taxon>
        <taxon>Clostridiaceae</taxon>
        <taxon>Clostridium</taxon>
    </lineage>
</organism>
<dbReference type="InterPro" id="IPR044946">
    <property type="entry name" value="Restrct_endonuc_typeI_TRD_sf"/>
</dbReference>
<dbReference type="EMBL" id="FOOE01000003">
    <property type="protein sequence ID" value="SFF58150.1"/>
    <property type="molecule type" value="Genomic_DNA"/>
</dbReference>
<dbReference type="AlphaFoldDB" id="A0A1I2JW98"/>
<dbReference type="InterPro" id="IPR000055">
    <property type="entry name" value="Restrct_endonuc_typeI_TRD"/>
</dbReference>
<dbReference type="CDD" id="cd17292">
    <property type="entry name" value="RMtype1_S_LlaA17I_TRD2-CR2_like"/>
    <property type="match status" value="1"/>
</dbReference>
<sequence>MDKEKKKPAVRFKGFTEDWKHCMVGSIINFLDDKTLIEDEYPVLSSTMSGIYLQKDYFNQEVTTASNRGYKKVPYGFITYRAMSDTNEFYFNIQRLIKIGIVSPAYPVFSVKENNIADFLTYYMNHNSNFKNQIVQSTEGGTRYALSGKKLARLFVKIATADEQEKITKLLLELDNLITSKQREYEKLVIMKKAMLKKMFPQEGSKTPEIRFEEFTDDWELRKLGELGTVQTCKRIFKEQTSENGEIPFYKNGTLGLEPDSYISREIYEEFKRIYPYPEVGDILISVVGSIGRTAEYMGKDEYFQDSNVVWLKTDGRINKKFLKISYQVINWLIEGSTIKHLYNDNILRSEIMCPKSQIEQQKIGDYFQNLDNLITLHQRKLDKLKIIKAGCLEKMFV</sequence>
<dbReference type="PANTHER" id="PTHR30408:SF12">
    <property type="entry name" value="TYPE I RESTRICTION ENZYME MJAVIII SPECIFICITY SUBUNIT"/>
    <property type="match status" value="1"/>
</dbReference>
<dbReference type="GeneID" id="90545192"/>
<accession>A0A1I2JW98</accession>
<evidence type="ECO:0000313" key="5">
    <source>
        <dbReference type="EMBL" id="SFF58150.1"/>
    </source>
</evidence>
<dbReference type="Pfam" id="PF01420">
    <property type="entry name" value="Methylase_S"/>
    <property type="match status" value="1"/>
</dbReference>
<dbReference type="Proteomes" id="UP000182135">
    <property type="component" value="Unassembled WGS sequence"/>
</dbReference>
<keyword evidence="6" id="KW-1185">Reference proteome</keyword>
<dbReference type="RefSeq" id="WP_027640090.1">
    <property type="nucleotide sequence ID" value="NZ_CP076620.1"/>
</dbReference>
<dbReference type="GO" id="GO:0003677">
    <property type="term" value="F:DNA binding"/>
    <property type="evidence" value="ECO:0007669"/>
    <property type="project" value="UniProtKB-KW"/>
</dbReference>
<evidence type="ECO:0000256" key="1">
    <source>
        <dbReference type="ARBA" id="ARBA00010923"/>
    </source>
</evidence>
<evidence type="ECO:0000256" key="3">
    <source>
        <dbReference type="ARBA" id="ARBA00023125"/>
    </source>
</evidence>
<dbReference type="STRING" id="1529.SAMN04487885_103129"/>
<comment type="similarity">
    <text evidence="1">Belongs to the type-I restriction system S methylase family.</text>
</comment>
<proteinExistence type="inferred from homology"/>
<keyword evidence="3" id="KW-0238">DNA-binding</keyword>
<dbReference type="Gene3D" id="3.90.220.20">
    <property type="entry name" value="DNA methylase specificity domains"/>
    <property type="match status" value="2"/>
</dbReference>
<evidence type="ECO:0000259" key="4">
    <source>
        <dbReference type="Pfam" id="PF01420"/>
    </source>
</evidence>